<sequence>MATDASTGLQGIDPGVWEQLARNINDLKAEGDPGTTAEELKRDYIAEAQAFEDKGVEAPEVTKLLSGEADKWEPWEIRIIGPISVYGGAEFSFGKDWVLRAEVGIKLSGKVIWKEGFNLNSKLNSISWEKSLGVVWGKLSVGIHGEKKCLQVSGEACYWWGKWHCAGFNETVGCFG</sequence>
<protein>
    <submittedName>
        <fullName evidence="1">Uncharacterized protein</fullName>
    </submittedName>
</protein>
<gene>
    <name evidence="1" type="ORF">JO379_005544</name>
</gene>
<name>A0ABS4YBA9_9ACTN</name>
<reference evidence="1 2" key="1">
    <citation type="submission" date="2021-03" db="EMBL/GenBank/DDBJ databases">
        <title>Sequencing the genomes of 1000 actinobacteria strains.</title>
        <authorList>
            <person name="Klenk H.-P."/>
        </authorList>
    </citation>
    <scope>NUCLEOTIDE SEQUENCE [LARGE SCALE GENOMIC DNA]</scope>
    <source>
        <strain evidence="1 2">DSM 41480</strain>
    </source>
</reference>
<dbReference type="RefSeq" id="WP_130881419.1">
    <property type="nucleotide sequence ID" value="NZ_JAGIOH010000001.1"/>
</dbReference>
<dbReference type="GeneID" id="91572398"/>
<organism evidence="1 2">
    <name type="scientific">Streptomyces syringium</name>
    <dbReference type="NCBI Taxonomy" id="76729"/>
    <lineage>
        <taxon>Bacteria</taxon>
        <taxon>Bacillati</taxon>
        <taxon>Actinomycetota</taxon>
        <taxon>Actinomycetes</taxon>
        <taxon>Kitasatosporales</taxon>
        <taxon>Streptomycetaceae</taxon>
        <taxon>Streptomyces</taxon>
    </lineage>
</organism>
<dbReference type="EMBL" id="JAGIOH010000001">
    <property type="protein sequence ID" value="MBP2406075.1"/>
    <property type="molecule type" value="Genomic_DNA"/>
</dbReference>
<evidence type="ECO:0000313" key="1">
    <source>
        <dbReference type="EMBL" id="MBP2406075.1"/>
    </source>
</evidence>
<evidence type="ECO:0000313" key="2">
    <source>
        <dbReference type="Proteomes" id="UP001519291"/>
    </source>
</evidence>
<accession>A0ABS4YBA9</accession>
<proteinExistence type="predicted"/>
<keyword evidence="2" id="KW-1185">Reference proteome</keyword>
<comment type="caution">
    <text evidence="1">The sequence shown here is derived from an EMBL/GenBank/DDBJ whole genome shotgun (WGS) entry which is preliminary data.</text>
</comment>
<dbReference type="Proteomes" id="UP001519291">
    <property type="component" value="Unassembled WGS sequence"/>
</dbReference>